<dbReference type="AlphaFoldDB" id="A0A1H1LC56"/>
<reference evidence="1 2" key="1">
    <citation type="submission" date="2016-10" db="EMBL/GenBank/DDBJ databases">
        <authorList>
            <person name="de Groot N.N."/>
        </authorList>
    </citation>
    <scope>NUCLEOTIDE SEQUENCE [LARGE SCALE GENOMIC DNA]</scope>
    <source>
        <strain evidence="1 2">DSM 15019</strain>
    </source>
</reference>
<organism evidence="1 2">
    <name type="scientific">Microbacterium paraoxydans</name>
    <dbReference type="NCBI Taxonomy" id="199592"/>
    <lineage>
        <taxon>Bacteria</taxon>
        <taxon>Bacillati</taxon>
        <taxon>Actinomycetota</taxon>
        <taxon>Actinomycetes</taxon>
        <taxon>Micrococcales</taxon>
        <taxon>Microbacteriaceae</taxon>
        <taxon>Microbacterium</taxon>
    </lineage>
</organism>
<evidence type="ECO:0000313" key="2">
    <source>
        <dbReference type="Proteomes" id="UP000182126"/>
    </source>
</evidence>
<dbReference type="Proteomes" id="UP000182126">
    <property type="component" value="Chromosome I"/>
</dbReference>
<evidence type="ECO:0000313" key="1">
    <source>
        <dbReference type="EMBL" id="SDR72144.1"/>
    </source>
</evidence>
<dbReference type="EMBL" id="LT629770">
    <property type="protein sequence ID" value="SDR72144.1"/>
    <property type="molecule type" value="Genomic_DNA"/>
</dbReference>
<gene>
    <name evidence="1" type="ORF">SAMN04489809_0075</name>
</gene>
<proteinExistence type="predicted"/>
<protein>
    <submittedName>
        <fullName evidence="1">Uncharacterized protein</fullName>
    </submittedName>
</protein>
<name>A0A1H1LC56_9MICO</name>
<sequence length="59" mass="6943">MTITARLVAHREAALSGWCRSAAHDRTHPVTSTETRRARRRLRLWDTLLDLWSFRGRRA</sequence>
<accession>A0A1H1LC56</accession>